<gene>
    <name evidence="1" type="ORF">V6N11_069009</name>
</gene>
<sequence>MILGELGSSFWSIIYLIAKKKKEPKEPERLKCYCKARHFLRKDLRRILQTSKARMGHNKMRSLHDIKKFAKDWWWELGVSSNGKR</sequence>
<dbReference type="EMBL" id="JBBPBN010001456">
    <property type="protein sequence ID" value="KAK8478208.1"/>
    <property type="molecule type" value="Genomic_DNA"/>
</dbReference>
<name>A0ABR1ZD63_9ROSI</name>
<accession>A0ABR1ZD63</accession>
<keyword evidence="2" id="KW-1185">Reference proteome</keyword>
<dbReference type="Proteomes" id="UP001396334">
    <property type="component" value="Unassembled WGS sequence"/>
</dbReference>
<proteinExistence type="predicted"/>
<reference evidence="1 2" key="1">
    <citation type="journal article" date="2024" name="G3 (Bethesda)">
        <title>Genome assembly of Hibiscus sabdariffa L. provides insights into metabolisms of medicinal natural products.</title>
        <authorList>
            <person name="Kim T."/>
        </authorList>
    </citation>
    <scope>NUCLEOTIDE SEQUENCE [LARGE SCALE GENOMIC DNA]</scope>
    <source>
        <strain evidence="1">TK-2024</strain>
        <tissue evidence="1">Old leaves</tissue>
    </source>
</reference>
<evidence type="ECO:0000313" key="2">
    <source>
        <dbReference type="Proteomes" id="UP001396334"/>
    </source>
</evidence>
<protein>
    <submittedName>
        <fullName evidence="1">Uncharacterized protein</fullName>
    </submittedName>
</protein>
<organism evidence="1 2">
    <name type="scientific">Hibiscus sabdariffa</name>
    <name type="common">roselle</name>
    <dbReference type="NCBI Taxonomy" id="183260"/>
    <lineage>
        <taxon>Eukaryota</taxon>
        <taxon>Viridiplantae</taxon>
        <taxon>Streptophyta</taxon>
        <taxon>Embryophyta</taxon>
        <taxon>Tracheophyta</taxon>
        <taxon>Spermatophyta</taxon>
        <taxon>Magnoliopsida</taxon>
        <taxon>eudicotyledons</taxon>
        <taxon>Gunneridae</taxon>
        <taxon>Pentapetalae</taxon>
        <taxon>rosids</taxon>
        <taxon>malvids</taxon>
        <taxon>Malvales</taxon>
        <taxon>Malvaceae</taxon>
        <taxon>Malvoideae</taxon>
        <taxon>Hibiscus</taxon>
    </lineage>
</organism>
<comment type="caution">
    <text evidence="1">The sequence shown here is derived from an EMBL/GenBank/DDBJ whole genome shotgun (WGS) entry which is preliminary data.</text>
</comment>
<evidence type="ECO:0000313" key="1">
    <source>
        <dbReference type="EMBL" id="KAK8478208.1"/>
    </source>
</evidence>